<evidence type="ECO:0000313" key="8">
    <source>
        <dbReference type="Proteomes" id="UP000694415"/>
    </source>
</evidence>
<proteinExistence type="predicted"/>
<keyword evidence="4" id="KW-0863">Zinc-finger</keyword>
<protein>
    <submittedName>
        <fullName evidence="7">Zinc finger protein 873</fullName>
    </submittedName>
</protein>
<dbReference type="GO" id="GO:0008270">
    <property type="term" value="F:zinc ion binding"/>
    <property type="evidence" value="ECO:0007669"/>
    <property type="project" value="UniProtKB-KW"/>
</dbReference>
<keyword evidence="8" id="KW-1185">Reference proteome</keyword>
<dbReference type="GO" id="GO:0006355">
    <property type="term" value="P:regulation of DNA-templated transcription"/>
    <property type="evidence" value="ECO:0007669"/>
    <property type="project" value="InterPro"/>
</dbReference>
<evidence type="ECO:0000256" key="2">
    <source>
        <dbReference type="ARBA" id="ARBA00022723"/>
    </source>
</evidence>
<keyword evidence="5" id="KW-0862">Zinc</keyword>
<reference evidence="7" key="2">
    <citation type="submission" date="2025-09" db="UniProtKB">
        <authorList>
            <consortium name="Ensembl"/>
        </authorList>
    </citation>
    <scope>IDENTIFICATION</scope>
</reference>
<evidence type="ECO:0000256" key="1">
    <source>
        <dbReference type="ARBA" id="ARBA00004123"/>
    </source>
</evidence>
<reference evidence="7" key="1">
    <citation type="submission" date="2025-08" db="UniProtKB">
        <authorList>
            <consortium name="Ensembl"/>
        </authorList>
    </citation>
    <scope>IDENTIFICATION</scope>
</reference>
<dbReference type="Ensembl" id="ENSMSIT00000030232.1">
    <property type="protein sequence ID" value="ENSMSIP00000023964.1"/>
    <property type="gene ID" value="ENSMSIG00000020278.1"/>
</dbReference>
<accession>A0A8C6HMR6</accession>
<dbReference type="InterPro" id="IPR036051">
    <property type="entry name" value="KRAB_dom_sf"/>
</dbReference>
<dbReference type="Proteomes" id="UP000694415">
    <property type="component" value="Unplaced"/>
</dbReference>
<comment type="subcellular location">
    <subcellularLocation>
        <location evidence="1">Nucleus</location>
    </subcellularLocation>
</comment>
<evidence type="ECO:0000256" key="5">
    <source>
        <dbReference type="ARBA" id="ARBA00022833"/>
    </source>
</evidence>
<dbReference type="PROSITE" id="PS50805">
    <property type="entry name" value="KRAB"/>
    <property type="match status" value="1"/>
</dbReference>
<dbReference type="AlphaFoldDB" id="A0A8C6HMR6"/>
<organism evidence="7 8">
    <name type="scientific">Mus spicilegus</name>
    <name type="common">Mound-building mouse</name>
    <dbReference type="NCBI Taxonomy" id="10103"/>
    <lineage>
        <taxon>Eukaryota</taxon>
        <taxon>Metazoa</taxon>
        <taxon>Chordata</taxon>
        <taxon>Craniata</taxon>
        <taxon>Vertebrata</taxon>
        <taxon>Euteleostomi</taxon>
        <taxon>Mammalia</taxon>
        <taxon>Eutheria</taxon>
        <taxon>Euarchontoglires</taxon>
        <taxon>Glires</taxon>
        <taxon>Rodentia</taxon>
        <taxon>Myomorpha</taxon>
        <taxon>Muroidea</taxon>
        <taxon>Muridae</taxon>
        <taxon>Murinae</taxon>
        <taxon>Mus</taxon>
        <taxon>Mus</taxon>
    </lineage>
</organism>
<evidence type="ECO:0000256" key="3">
    <source>
        <dbReference type="ARBA" id="ARBA00022737"/>
    </source>
</evidence>
<dbReference type="CDD" id="cd07765">
    <property type="entry name" value="KRAB_A-box"/>
    <property type="match status" value="1"/>
</dbReference>
<dbReference type="SMART" id="SM00349">
    <property type="entry name" value="KRAB"/>
    <property type="match status" value="1"/>
</dbReference>
<dbReference type="SUPFAM" id="SSF109640">
    <property type="entry name" value="KRAB domain (Kruppel-associated box)"/>
    <property type="match status" value="1"/>
</dbReference>
<evidence type="ECO:0000313" key="7">
    <source>
        <dbReference type="Ensembl" id="ENSMSIP00000023964.1"/>
    </source>
</evidence>
<dbReference type="Pfam" id="PF01352">
    <property type="entry name" value="KRAB"/>
    <property type="match status" value="1"/>
</dbReference>
<dbReference type="Gene3D" id="6.10.140.140">
    <property type="match status" value="1"/>
</dbReference>
<dbReference type="InterPro" id="IPR001909">
    <property type="entry name" value="KRAB"/>
</dbReference>
<evidence type="ECO:0000259" key="6">
    <source>
        <dbReference type="PROSITE" id="PS50805"/>
    </source>
</evidence>
<dbReference type="GO" id="GO:0005634">
    <property type="term" value="C:nucleus"/>
    <property type="evidence" value="ECO:0007669"/>
    <property type="project" value="UniProtKB-SubCell"/>
</dbReference>
<dbReference type="GeneTree" id="ENSGT00940000153805"/>
<feature type="domain" description="KRAB" evidence="6">
    <location>
        <begin position="4"/>
        <end position="80"/>
    </location>
</feature>
<name>A0A8C6HMR6_MUSSI</name>
<keyword evidence="2" id="KW-0479">Metal-binding</keyword>
<sequence>MAAVTYEDVHVNFTHEEWALLDSSQKSLYKDVMLETCRNLTAIDTTSVIVDTSHNVRMKTMERSNVPLHATVVFKCMKESTMRRKPMNVINTVKPL</sequence>
<dbReference type="PANTHER" id="PTHR23234:SF10">
    <property type="entry name" value="RIKEN CDNA 6720489N17 GENE-RELATED"/>
    <property type="match status" value="1"/>
</dbReference>
<dbReference type="PANTHER" id="PTHR23234">
    <property type="entry name" value="ZNF44 PROTEIN"/>
    <property type="match status" value="1"/>
</dbReference>
<dbReference type="InterPro" id="IPR050758">
    <property type="entry name" value="Znf_C2H2-type"/>
</dbReference>
<keyword evidence="3" id="KW-0677">Repeat</keyword>
<evidence type="ECO:0000256" key="4">
    <source>
        <dbReference type="ARBA" id="ARBA00022771"/>
    </source>
</evidence>